<keyword evidence="2" id="KW-1185">Reference proteome</keyword>
<evidence type="ECO:0000313" key="2">
    <source>
        <dbReference type="Proteomes" id="UP001303160"/>
    </source>
</evidence>
<proteinExistence type="predicted"/>
<dbReference type="AlphaFoldDB" id="A0AAN7AQJ9"/>
<gene>
    <name evidence="1" type="ORF">QBC40DRAFT_301157</name>
</gene>
<protein>
    <submittedName>
        <fullName evidence="1">Uncharacterized protein</fullName>
    </submittedName>
</protein>
<organism evidence="1 2">
    <name type="scientific">Triangularia verruculosa</name>
    <dbReference type="NCBI Taxonomy" id="2587418"/>
    <lineage>
        <taxon>Eukaryota</taxon>
        <taxon>Fungi</taxon>
        <taxon>Dikarya</taxon>
        <taxon>Ascomycota</taxon>
        <taxon>Pezizomycotina</taxon>
        <taxon>Sordariomycetes</taxon>
        <taxon>Sordariomycetidae</taxon>
        <taxon>Sordariales</taxon>
        <taxon>Podosporaceae</taxon>
        <taxon>Triangularia</taxon>
    </lineage>
</organism>
<comment type="caution">
    <text evidence="1">The sequence shown here is derived from an EMBL/GenBank/DDBJ whole genome shotgun (WGS) entry which is preliminary data.</text>
</comment>
<dbReference type="EMBL" id="MU864012">
    <property type="protein sequence ID" value="KAK4195474.1"/>
    <property type="molecule type" value="Genomic_DNA"/>
</dbReference>
<reference evidence="1" key="2">
    <citation type="submission" date="2023-05" db="EMBL/GenBank/DDBJ databases">
        <authorList>
            <consortium name="Lawrence Berkeley National Laboratory"/>
            <person name="Steindorff A."/>
            <person name="Hensen N."/>
            <person name="Bonometti L."/>
            <person name="Westerberg I."/>
            <person name="Brannstrom I.O."/>
            <person name="Guillou S."/>
            <person name="Cros-Aarteil S."/>
            <person name="Calhoun S."/>
            <person name="Haridas S."/>
            <person name="Kuo A."/>
            <person name="Mondo S."/>
            <person name="Pangilinan J."/>
            <person name="Riley R."/>
            <person name="Labutti K."/>
            <person name="Andreopoulos B."/>
            <person name="Lipzen A."/>
            <person name="Chen C."/>
            <person name="Yanf M."/>
            <person name="Daum C."/>
            <person name="Ng V."/>
            <person name="Clum A."/>
            <person name="Ohm R."/>
            <person name="Martin F."/>
            <person name="Silar P."/>
            <person name="Natvig D."/>
            <person name="Lalanne C."/>
            <person name="Gautier V."/>
            <person name="Ament-Velasquez S.L."/>
            <person name="Kruys A."/>
            <person name="Hutchinson M.I."/>
            <person name="Powell A.J."/>
            <person name="Barry K."/>
            <person name="Miller A.N."/>
            <person name="Grigoriev I.V."/>
            <person name="Debuchy R."/>
            <person name="Gladieux P."/>
            <person name="Thoren M.H."/>
            <person name="Johannesson H."/>
        </authorList>
    </citation>
    <scope>NUCLEOTIDE SEQUENCE</scope>
    <source>
        <strain evidence="1">CBS 315.58</strain>
    </source>
</reference>
<accession>A0AAN7AQJ9</accession>
<evidence type="ECO:0000313" key="1">
    <source>
        <dbReference type="EMBL" id="KAK4195474.1"/>
    </source>
</evidence>
<dbReference type="Proteomes" id="UP001303160">
    <property type="component" value="Unassembled WGS sequence"/>
</dbReference>
<reference evidence="1" key="1">
    <citation type="journal article" date="2023" name="Mol. Phylogenet. Evol.">
        <title>Genome-scale phylogeny and comparative genomics of the fungal order Sordariales.</title>
        <authorList>
            <person name="Hensen N."/>
            <person name="Bonometti L."/>
            <person name="Westerberg I."/>
            <person name="Brannstrom I.O."/>
            <person name="Guillou S."/>
            <person name="Cros-Aarteil S."/>
            <person name="Calhoun S."/>
            <person name="Haridas S."/>
            <person name="Kuo A."/>
            <person name="Mondo S."/>
            <person name="Pangilinan J."/>
            <person name="Riley R."/>
            <person name="LaButti K."/>
            <person name="Andreopoulos B."/>
            <person name="Lipzen A."/>
            <person name="Chen C."/>
            <person name="Yan M."/>
            <person name="Daum C."/>
            <person name="Ng V."/>
            <person name="Clum A."/>
            <person name="Steindorff A."/>
            <person name="Ohm R.A."/>
            <person name="Martin F."/>
            <person name="Silar P."/>
            <person name="Natvig D.O."/>
            <person name="Lalanne C."/>
            <person name="Gautier V."/>
            <person name="Ament-Velasquez S.L."/>
            <person name="Kruys A."/>
            <person name="Hutchinson M.I."/>
            <person name="Powell A.J."/>
            <person name="Barry K."/>
            <person name="Miller A.N."/>
            <person name="Grigoriev I.V."/>
            <person name="Debuchy R."/>
            <person name="Gladieux P."/>
            <person name="Hiltunen Thoren M."/>
            <person name="Johannesson H."/>
        </authorList>
    </citation>
    <scope>NUCLEOTIDE SEQUENCE</scope>
    <source>
        <strain evidence="1">CBS 315.58</strain>
    </source>
</reference>
<sequence>MSSFHSFVDLPQELQDMVWAQALTEERQPQAYVFAMINEDLENDTRGWELAGYIHRLDLTDDADAAYDEEDNGEQMDYYSTLTLSSSSKRNFSAHFNQGGVEASCPDAHREAAHLERLGRLDRPPQSLDIVVPADPSSEVLSTHSRTVSIRKDQDLVVLVGDFMPTRSANSMAVIAPSPSWVRSVPFTWYPSPDGRVMHIGIEFDPIWLLPDPEYDWGPLQDHGFYDYHNKCTFTEAKCSFSNMWFIDRSIRRTTHGVIPPNRHIFNAKGGRFVEIRRLADGPKYGFVEEERVMTQPGLWEYQDGKPLDDFRRPNAFCFKDELRMVEPSGYVLSDNTLVEDLWKLIDRDDREYRDDLEGLSAGELAERTSGYGRLGVLAWEEGDF</sequence>
<name>A0AAN7AQJ9_9PEZI</name>